<keyword evidence="4" id="KW-1185">Reference proteome</keyword>
<keyword evidence="2" id="KW-0472">Membrane</keyword>
<organism evidence="3 4">
    <name type="scientific">Hibiscus syriacus</name>
    <name type="common">Rose of Sharon</name>
    <dbReference type="NCBI Taxonomy" id="106335"/>
    <lineage>
        <taxon>Eukaryota</taxon>
        <taxon>Viridiplantae</taxon>
        <taxon>Streptophyta</taxon>
        <taxon>Embryophyta</taxon>
        <taxon>Tracheophyta</taxon>
        <taxon>Spermatophyta</taxon>
        <taxon>Magnoliopsida</taxon>
        <taxon>eudicotyledons</taxon>
        <taxon>Gunneridae</taxon>
        <taxon>Pentapetalae</taxon>
        <taxon>rosids</taxon>
        <taxon>malvids</taxon>
        <taxon>Malvales</taxon>
        <taxon>Malvaceae</taxon>
        <taxon>Malvoideae</taxon>
        <taxon>Hibiscus</taxon>
    </lineage>
</organism>
<evidence type="ECO:0000256" key="2">
    <source>
        <dbReference type="SAM" id="Phobius"/>
    </source>
</evidence>
<proteinExistence type="predicted"/>
<dbReference type="EMBL" id="VEPZ02000994">
    <property type="protein sequence ID" value="KAE8704269.1"/>
    <property type="molecule type" value="Genomic_DNA"/>
</dbReference>
<feature type="transmembrane region" description="Helical" evidence="2">
    <location>
        <begin position="167"/>
        <end position="185"/>
    </location>
</feature>
<sequence length="267" mass="30382">MSIDNINASYNPISLDHIFEDVDPVSEWIQEKENSLLDGENTDVFPVDTSDDEMNIDDQSQQQNLSHSSSSATPSQSGDGHDGGGLSPIDDDDKHNGDGLNLDLLIGMEKNMFIPVMDIFVIGQNSMEICLLNLVEKEVNQELEQKEKGKTPENILLKVLLPVEDQLLVTLSIMIHLLALMVFIHRDNLHIFNLHMAIIHHFLIMVCHISLKCTIRHQFITHLHFTYHRDQVEITLKVKVKDLIFLVIPVIGETATTQFLRLKERYP</sequence>
<keyword evidence="2" id="KW-0812">Transmembrane</keyword>
<comment type="caution">
    <text evidence="3">The sequence shown here is derived from an EMBL/GenBank/DDBJ whole genome shotgun (WGS) entry which is preliminary data.</text>
</comment>
<dbReference type="Proteomes" id="UP000436088">
    <property type="component" value="Unassembled WGS sequence"/>
</dbReference>
<evidence type="ECO:0000313" key="3">
    <source>
        <dbReference type="EMBL" id="KAE8704269.1"/>
    </source>
</evidence>
<dbReference type="AlphaFoldDB" id="A0A6A3AMV2"/>
<feature type="compositionally biased region" description="Low complexity" evidence="1">
    <location>
        <begin position="59"/>
        <end position="77"/>
    </location>
</feature>
<gene>
    <name evidence="3" type="ORF">F3Y22_tig00110458pilonHSYRG00381</name>
</gene>
<reference evidence="3" key="1">
    <citation type="submission" date="2019-09" db="EMBL/GenBank/DDBJ databases">
        <title>Draft genome information of white flower Hibiscus syriacus.</title>
        <authorList>
            <person name="Kim Y.-M."/>
        </authorList>
    </citation>
    <scope>NUCLEOTIDE SEQUENCE [LARGE SCALE GENOMIC DNA]</scope>
    <source>
        <strain evidence="3">YM2019G1</strain>
    </source>
</reference>
<evidence type="ECO:0000256" key="1">
    <source>
        <dbReference type="SAM" id="MobiDB-lite"/>
    </source>
</evidence>
<keyword evidence="2" id="KW-1133">Transmembrane helix</keyword>
<feature type="transmembrane region" description="Helical" evidence="2">
    <location>
        <begin position="191"/>
        <end position="211"/>
    </location>
</feature>
<name>A0A6A3AMV2_HIBSY</name>
<protein>
    <submittedName>
        <fullName evidence="3">Uncharacterized protein</fullName>
    </submittedName>
</protein>
<accession>A0A6A3AMV2</accession>
<evidence type="ECO:0000313" key="4">
    <source>
        <dbReference type="Proteomes" id="UP000436088"/>
    </source>
</evidence>
<feature type="region of interest" description="Disordered" evidence="1">
    <location>
        <begin position="31"/>
        <end position="94"/>
    </location>
</feature>